<dbReference type="Proteomes" id="UP000266841">
    <property type="component" value="Unassembled WGS sequence"/>
</dbReference>
<comment type="caution">
    <text evidence="2">The sequence shown here is derived from an EMBL/GenBank/DDBJ whole genome shotgun (WGS) entry which is preliminary data.</text>
</comment>
<accession>K0S8I6</accession>
<feature type="compositionally biased region" description="Basic and acidic residues" evidence="1">
    <location>
        <begin position="35"/>
        <end position="44"/>
    </location>
</feature>
<evidence type="ECO:0000313" key="2">
    <source>
        <dbReference type="EMBL" id="EJK55097.1"/>
    </source>
</evidence>
<name>K0S8I6_THAOC</name>
<dbReference type="EMBL" id="AGNL01034724">
    <property type="protein sequence ID" value="EJK55097.1"/>
    <property type="molecule type" value="Genomic_DNA"/>
</dbReference>
<reference evidence="2 3" key="1">
    <citation type="journal article" date="2012" name="Genome Biol.">
        <title>Genome and low-iron response of an oceanic diatom adapted to chronic iron limitation.</title>
        <authorList>
            <person name="Lommer M."/>
            <person name="Specht M."/>
            <person name="Roy A.S."/>
            <person name="Kraemer L."/>
            <person name="Andreson R."/>
            <person name="Gutowska M.A."/>
            <person name="Wolf J."/>
            <person name="Bergner S.V."/>
            <person name="Schilhabel M.B."/>
            <person name="Klostermeier U.C."/>
            <person name="Beiko R.G."/>
            <person name="Rosenstiel P."/>
            <person name="Hippler M."/>
            <person name="Laroche J."/>
        </authorList>
    </citation>
    <scope>NUCLEOTIDE SEQUENCE [LARGE SCALE GENOMIC DNA]</scope>
    <source>
        <strain evidence="2 3">CCMP1005</strain>
    </source>
</reference>
<sequence length="83" mass="8159">RPRDRSPPPEGVVQGAARHSSPGFADAGSSSAVLRGERGDDGGGRRLNGAGCCWAQKGALAGNGEIPAGRLPEHGLGSGLAGS</sequence>
<evidence type="ECO:0000313" key="3">
    <source>
        <dbReference type="Proteomes" id="UP000266841"/>
    </source>
</evidence>
<protein>
    <submittedName>
        <fullName evidence="2">Uncharacterized protein</fullName>
    </submittedName>
</protein>
<organism evidence="2 3">
    <name type="scientific">Thalassiosira oceanica</name>
    <name type="common">Marine diatom</name>
    <dbReference type="NCBI Taxonomy" id="159749"/>
    <lineage>
        <taxon>Eukaryota</taxon>
        <taxon>Sar</taxon>
        <taxon>Stramenopiles</taxon>
        <taxon>Ochrophyta</taxon>
        <taxon>Bacillariophyta</taxon>
        <taxon>Coscinodiscophyceae</taxon>
        <taxon>Thalassiosirophycidae</taxon>
        <taxon>Thalassiosirales</taxon>
        <taxon>Thalassiosiraceae</taxon>
        <taxon>Thalassiosira</taxon>
    </lineage>
</organism>
<feature type="non-terminal residue" evidence="2">
    <location>
        <position position="1"/>
    </location>
</feature>
<feature type="region of interest" description="Disordered" evidence="1">
    <location>
        <begin position="62"/>
        <end position="83"/>
    </location>
</feature>
<dbReference type="AlphaFoldDB" id="K0S8I6"/>
<gene>
    <name evidence="2" type="ORF">THAOC_25200</name>
</gene>
<keyword evidence="3" id="KW-1185">Reference proteome</keyword>
<evidence type="ECO:0000256" key="1">
    <source>
        <dbReference type="SAM" id="MobiDB-lite"/>
    </source>
</evidence>
<feature type="region of interest" description="Disordered" evidence="1">
    <location>
        <begin position="1"/>
        <end position="48"/>
    </location>
</feature>
<proteinExistence type="predicted"/>